<evidence type="ECO:0000313" key="1">
    <source>
        <dbReference type="RefSeq" id="XP_028134209.1"/>
    </source>
</evidence>
<dbReference type="InParanoid" id="A0A6P7FDY2"/>
<organism evidence="1">
    <name type="scientific">Diabrotica virgifera virgifera</name>
    <name type="common">western corn rootworm</name>
    <dbReference type="NCBI Taxonomy" id="50390"/>
    <lineage>
        <taxon>Eukaryota</taxon>
        <taxon>Metazoa</taxon>
        <taxon>Ecdysozoa</taxon>
        <taxon>Arthropoda</taxon>
        <taxon>Hexapoda</taxon>
        <taxon>Insecta</taxon>
        <taxon>Pterygota</taxon>
        <taxon>Neoptera</taxon>
        <taxon>Endopterygota</taxon>
        <taxon>Coleoptera</taxon>
        <taxon>Polyphaga</taxon>
        <taxon>Cucujiformia</taxon>
        <taxon>Chrysomeloidea</taxon>
        <taxon>Chrysomelidae</taxon>
        <taxon>Galerucinae</taxon>
        <taxon>Diabroticina</taxon>
        <taxon>Diabroticites</taxon>
        <taxon>Diabrotica</taxon>
    </lineage>
</organism>
<proteinExistence type="predicted"/>
<dbReference type="RefSeq" id="XP_028134209.1">
    <property type="nucleotide sequence ID" value="XM_028278408.1"/>
</dbReference>
<protein>
    <submittedName>
        <fullName evidence="1">Uncharacterized protein LOC114329347</fullName>
    </submittedName>
</protein>
<name>A0A6P7FDY2_DIAVI</name>
<gene>
    <name evidence="1" type="primary">LOC114329347</name>
</gene>
<sequence length="279" mass="32889">MFADDTSLIVSARTLEELQMAMKTVVDCFRCWCNTNRLILNIDKTEIIYFHSYNSSTNDYNLTIHDRNNMLSSTQSTKFLGVFIDCNLKWSEQVNSVNMKLNKAFYAISRIKNTLPISALINVYYSLAYSHMCYNVILWGNSVDSAKVFITQKKIIRKIFNLDYQQSCKPIFIKHQILTFYCLYIYKCLLYVKQEINTFPVNADNHYYNTRSAESLRVPKHRTSKFQNSFRYMGLTLYNHLPKAVKEIPLSTKFKNNVKDLLIRKAYYSINEYLEDKLQ</sequence>
<accession>A0A6P7FDY2</accession>
<dbReference type="AlphaFoldDB" id="A0A6P7FDY2"/>
<reference evidence="1" key="1">
    <citation type="submission" date="2025-08" db="UniProtKB">
        <authorList>
            <consortium name="RefSeq"/>
        </authorList>
    </citation>
    <scope>IDENTIFICATION</scope>
    <source>
        <tissue evidence="1">Whole insect</tissue>
    </source>
</reference>
<dbReference type="PANTHER" id="PTHR33332">
    <property type="entry name" value="REVERSE TRANSCRIPTASE DOMAIN-CONTAINING PROTEIN"/>
    <property type="match status" value="1"/>
</dbReference>